<dbReference type="AlphaFoldDB" id="A0A173XAZ6"/>
<name>A0A173XAZ6_9FIRM</name>
<dbReference type="Proteomes" id="UP000095447">
    <property type="component" value="Unassembled WGS sequence"/>
</dbReference>
<gene>
    <name evidence="5" type="primary">degA_1</name>
    <name evidence="5" type="ORF">ERS852395_00499</name>
</gene>
<dbReference type="GO" id="GO:0003700">
    <property type="term" value="F:DNA-binding transcription factor activity"/>
    <property type="evidence" value="ECO:0007669"/>
    <property type="project" value="TreeGrafter"/>
</dbReference>
<dbReference type="PANTHER" id="PTHR30146">
    <property type="entry name" value="LACI-RELATED TRANSCRIPTIONAL REPRESSOR"/>
    <property type="match status" value="1"/>
</dbReference>
<evidence type="ECO:0000256" key="2">
    <source>
        <dbReference type="ARBA" id="ARBA00023125"/>
    </source>
</evidence>
<dbReference type="InterPro" id="IPR000843">
    <property type="entry name" value="HTH_LacI"/>
</dbReference>
<sequence>MTQNRVRIVDVADALGLSTATISNVIHGKTEKISDETVKRVQQELERSGYIPNMAGILLARNNSRIIGVVVNDHEKYEGRVLEDGFVMSSLNALSHEVNEKGYFLMIKTTSDIREIPVFASMWNMDGLILIGFCEADYESLRNQMRISFVVYDGYFEKCSKVVNLVIDHYNGGYQAGKYLKELGHKKALCIADNFICMDKERIEGFRKAFEPGETYRWEIPKTERERMCFYEDKYMQLLKSNVTAVFAVSDFYALEFMKFLQGKNIRIPEDIQIIGFDDNMASRESNPSLTTIHQEANLRAKAAIECLEAMRDGAEYKTEIVLPVDLIQRESTRKL</sequence>
<evidence type="ECO:0000259" key="4">
    <source>
        <dbReference type="PROSITE" id="PS50932"/>
    </source>
</evidence>
<evidence type="ECO:0000256" key="1">
    <source>
        <dbReference type="ARBA" id="ARBA00023015"/>
    </source>
</evidence>
<evidence type="ECO:0000313" key="6">
    <source>
        <dbReference type="Proteomes" id="UP000095447"/>
    </source>
</evidence>
<feature type="domain" description="HTH lacI-type" evidence="4">
    <location>
        <begin position="6"/>
        <end position="61"/>
    </location>
</feature>
<dbReference type="InterPro" id="IPR046335">
    <property type="entry name" value="LacI/GalR-like_sensor"/>
</dbReference>
<dbReference type="InterPro" id="IPR028082">
    <property type="entry name" value="Peripla_BP_I"/>
</dbReference>
<dbReference type="EMBL" id="CYZA01000001">
    <property type="protein sequence ID" value="CUN48037.1"/>
    <property type="molecule type" value="Genomic_DNA"/>
</dbReference>
<organism evidence="5 6">
    <name type="scientific">Blautia obeum</name>
    <dbReference type="NCBI Taxonomy" id="40520"/>
    <lineage>
        <taxon>Bacteria</taxon>
        <taxon>Bacillati</taxon>
        <taxon>Bacillota</taxon>
        <taxon>Clostridia</taxon>
        <taxon>Lachnospirales</taxon>
        <taxon>Lachnospiraceae</taxon>
        <taxon>Blautia</taxon>
    </lineage>
</organism>
<dbReference type="Gene3D" id="1.10.260.40">
    <property type="entry name" value="lambda repressor-like DNA-binding domains"/>
    <property type="match status" value="1"/>
</dbReference>
<dbReference type="SMART" id="SM00354">
    <property type="entry name" value="HTH_LACI"/>
    <property type="match status" value="1"/>
</dbReference>
<dbReference type="RefSeq" id="WP_055052591.1">
    <property type="nucleotide sequence ID" value="NZ_CYZA01000001.1"/>
</dbReference>
<evidence type="ECO:0000313" key="5">
    <source>
        <dbReference type="EMBL" id="CUN48037.1"/>
    </source>
</evidence>
<keyword evidence="3" id="KW-0804">Transcription</keyword>
<accession>A0A173XAZ6</accession>
<dbReference type="GO" id="GO:0000976">
    <property type="term" value="F:transcription cis-regulatory region binding"/>
    <property type="evidence" value="ECO:0007669"/>
    <property type="project" value="TreeGrafter"/>
</dbReference>
<keyword evidence="2" id="KW-0238">DNA-binding</keyword>
<keyword evidence="1" id="KW-0805">Transcription regulation</keyword>
<dbReference type="Pfam" id="PF13377">
    <property type="entry name" value="Peripla_BP_3"/>
    <property type="match status" value="1"/>
</dbReference>
<dbReference type="CDD" id="cd06267">
    <property type="entry name" value="PBP1_LacI_sugar_binding-like"/>
    <property type="match status" value="1"/>
</dbReference>
<reference evidence="5 6" key="1">
    <citation type="submission" date="2015-09" db="EMBL/GenBank/DDBJ databases">
        <authorList>
            <consortium name="Pathogen Informatics"/>
        </authorList>
    </citation>
    <scope>NUCLEOTIDE SEQUENCE [LARGE SCALE GENOMIC DNA]</scope>
    <source>
        <strain evidence="5 6">2789STDY5608838</strain>
    </source>
</reference>
<dbReference type="SUPFAM" id="SSF53822">
    <property type="entry name" value="Periplasmic binding protein-like I"/>
    <property type="match status" value="1"/>
</dbReference>
<dbReference type="Gene3D" id="3.40.50.2300">
    <property type="match status" value="2"/>
</dbReference>
<dbReference type="InterPro" id="IPR010982">
    <property type="entry name" value="Lambda_DNA-bd_dom_sf"/>
</dbReference>
<dbReference type="PANTHER" id="PTHR30146:SF24">
    <property type="entry name" value="XYLOSE OPERON REGULATORY PROTEIN"/>
    <property type="match status" value="1"/>
</dbReference>
<protein>
    <submittedName>
        <fullName evidence="5">Degradation activator</fullName>
    </submittedName>
</protein>
<dbReference type="CDD" id="cd01392">
    <property type="entry name" value="HTH_LacI"/>
    <property type="match status" value="1"/>
</dbReference>
<evidence type="ECO:0000256" key="3">
    <source>
        <dbReference type="ARBA" id="ARBA00023163"/>
    </source>
</evidence>
<proteinExistence type="predicted"/>
<dbReference type="Pfam" id="PF00356">
    <property type="entry name" value="LacI"/>
    <property type="match status" value="1"/>
</dbReference>
<dbReference type="SUPFAM" id="SSF47413">
    <property type="entry name" value="lambda repressor-like DNA-binding domains"/>
    <property type="match status" value="1"/>
</dbReference>
<dbReference type="PROSITE" id="PS50932">
    <property type="entry name" value="HTH_LACI_2"/>
    <property type="match status" value="1"/>
</dbReference>